<dbReference type="InterPro" id="IPR003859">
    <property type="entry name" value="Galactosyl_T"/>
</dbReference>
<keyword evidence="9 11" id="KW-0472">Membrane</keyword>
<evidence type="ECO:0000256" key="2">
    <source>
        <dbReference type="ARBA" id="ARBA00004922"/>
    </source>
</evidence>
<keyword evidence="5" id="KW-0808">Transferase</keyword>
<dbReference type="Proteomes" id="UP000694941">
    <property type="component" value="Unplaced"/>
</dbReference>
<evidence type="ECO:0000259" key="12">
    <source>
        <dbReference type="Pfam" id="PF02709"/>
    </source>
</evidence>
<dbReference type="PANTHER" id="PTHR19300:SF30">
    <property type="entry name" value="BETA-1,4-GALACTOSYLTRANSFERASE 7"/>
    <property type="match status" value="1"/>
</dbReference>
<dbReference type="GeneID" id="106462042"/>
<dbReference type="RefSeq" id="XP_022244873.1">
    <property type="nucleotide sequence ID" value="XM_022389165.1"/>
</dbReference>
<evidence type="ECO:0000313" key="15">
    <source>
        <dbReference type="RefSeq" id="XP_013777369.1"/>
    </source>
</evidence>
<feature type="transmembrane region" description="Helical" evidence="11">
    <location>
        <begin position="7"/>
        <end position="30"/>
    </location>
</feature>
<comment type="subcellular location">
    <subcellularLocation>
        <location evidence="1">Membrane</location>
        <topology evidence="1">Single-pass type II membrane protein</topology>
    </subcellularLocation>
</comment>
<organism evidence="14 15">
    <name type="scientific">Limulus polyphemus</name>
    <name type="common">Atlantic horseshoe crab</name>
    <dbReference type="NCBI Taxonomy" id="6850"/>
    <lineage>
        <taxon>Eukaryota</taxon>
        <taxon>Metazoa</taxon>
        <taxon>Ecdysozoa</taxon>
        <taxon>Arthropoda</taxon>
        <taxon>Chelicerata</taxon>
        <taxon>Merostomata</taxon>
        <taxon>Xiphosura</taxon>
        <taxon>Limulidae</taxon>
        <taxon>Limulus</taxon>
    </lineage>
</organism>
<dbReference type="RefSeq" id="XP_013777369.1">
    <property type="nucleotide sequence ID" value="XM_013921915.2"/>
</dbReference>
<evidence type="ECO:0000256" key="7">
    <source>
        <dbReference type="ARBA" id="ARBA00022968"/>
    </source>
</evidence>
<sequence length="299" mass="34939">MVRLRHIVGGLLLCLACTIAVSIFFAFSLLNPTQSCLFPSVTKGKIRYNSDWGSHQLALIVPFRDRFEELLVFAPYMQNFLNEQKIKHKIFIINQVDQHRFNRASLINVGHLQSREECDYLAMHDIDLLPLNPALNYSYPEGGPFHIASPDLHPRYHYRTFVGGILLLTREDFELVNGLSNKYWGWGLEDDELYARMKKAKLNISRPKDINTGQKNTFKHIHDTKKRKRDTARLYNQREATRWRDHQTGLNTVQYRVVSKHKLMIDEASMTVINVELICNYTVTPWCDHKSVKSSKHRR</sequence>
<evidence type="ECO:0000256" key="1">
    <source>
        <dbReference type="ARBA" id="ARBA00004606"/>
    </source>
</evidence>
<evidence type="ECO:0000256" key="10">
    <source>
        <dbReference type="ARBA" id="ARBA00023180"/>
    </source>
</evidence>
<evidence type="ECO:0000313" key="14">
    <source>
        <dbReference type="Proteomes" id="UP000694941"/>
    </source>
</evidence>
<evidence type="ECO:0000256" key="3">
    <source>
        <dbReference type="ARBA" id="ARBA00005735"/>
    </source>
</evidence>
<protein>
    <submittedName>
        <fullName evidence="15 16">Beta-1,4-galactosyltransferase 7-like</fullName>
    </submittedName>
</protein>
<evidence type="ECO:0000259" key="13">
    <source>
        <dbReference type="Pfam" id="PF13733"/>
    </source>
</evidence>
<keyword evidence="6 11" id="KW-0812">Transmembrane</keyword>
<evidence type="ECO:0000313" key="16">
    <source>
        <dbReference type="RefSeq" id="XP_022244873.1"/>
    </source>
</evidence>
<dbReference type="SUPFAM" id="SSF53448">
    <property type="entry name" value="Nucleotide-diphospho-sugar transferases"/>
    <property type="match status" value="1"/>
</dbReference>
<accession>A0ABM1B970</accession>
<dbReference type="PRINTS" id="PR02050">
    <property type="entry name" value="B14GALTRFASE"/>
</dbReference>
<evidence type="ECO:0000256" key="11">
    <source>
        <dbReference type="SAM" id="Phobius"/>
    </source>
</evidence>
<feature type="domain" description="Galactosyltransferase C-terminal" evidence="12">
    <location>
        <begin position="144"/>
        <end position="220"/>
    </location>
</feature>
<keyword evidence="4" id="KW-0328">Glycosyltransferase</keyword>
<dbReference type="InterPro" id="IPR027995">
    <property type="entry name" value="Galactosyl_T_N"/>
</dbReference>
<dbReference type="InterPro" id="IPR029044">
    <property type="entry name" value="Nucleotide-diphossugar_trans"/>
</dbReference>
<proteinExistence type="inferred from homology"/>
<evidence type="ECO:0000256" key="8">
    <source>
        <dbReference type="ARBA" id="ARBA00022989"/>
    </source>
</evidence>
<comment type="similarity">
    <text evidence="3">Belongs to the glycosyltransferase 7 family.</text>
</comment>
<dbReference type="Pfam" id="PF02709">
    <property type="entry name" value="Glyco_transf_7C"/>
    <property type="match status" value="1"/>
</dbReference>
<keyword evidence="10" id="KW-0325">Glycoprotein</keyword>
<reference evidence="15 16" key="1">
    <citation type="submission" date="2025-05" db="UniProtKB">
        <authorList>
            <consortium name="RefSeq"/>
        </authorList>
    </citation>
    <scope>IDENTIFICATION</scope>
    <source>
        <tissue evidence="15 16">Muscle</tissue>
    </source>
</reference>
<feature type="domain" description="Galactosyltransferase N-terminal" evidence="13">
    <location>
        <begin position="44"/>
        <end position="137"/>
    </location>
</feature>
<keyword evidence="14" id="KW-1185">Reference proteome</keyword>
<evidence type="ECO:0000256" key="5">
    <source>
        <dbReference type="ARBA" id="ARBA00022679"/>
    </source>
</evidence>
<gene>
    <name evidence="15 16" type="primary">LOC106462042</name>
</gene>
<dbReference type="PANTHER" id="PTHR19300">
    <property type="entry name" value="BETA-1,4-GALACTOSYLTRANSFERASE"/>
    <property type="match status" value="1"/>
</dbReference>
<keyword evidence="8 11" id="KW-1133">Transmembrane helix</keyword>
<keyword evidence="7" id="KW-0735">Signal-anchor</keyword>
<name>A0ABM1B970_LIMPO</name>
<evidence type="ECO:0000256" key="4">
    <source>
        <dbReference type="ARBA" id="ARBA00022676"/>
    </source>
</evidence>
<comment type="pathway">
    <text evidence="2">Protein modification; protein glycosylation.</text>
</comment>
<dbReference type="Pfam" id="PF13733">
    <property type="entry name" value="Glyco_transf_7N"/>
    <property type="match status" value="1"/>
</dbReference>
<dbReference type="InterPro" id="IPR027791">
    <property type="entry name" value="Galactosyl_T_C"/>
</dbReference>
<evidence type="ECO:0000256" key="9">
    <source>
        <dbReference type="ARBA" id="ARBA00023136"/>
    </source>
</evidence>
<evidence type="ECO:0000256" key="6">
    <source>
        <dbReference type="ARBA" id="ARBA00022692"/>
    </source>
</evidence>
<dbReference type="Gene3D" id="3.90.550.10">
    <property type="entry name" value="Spore Coat Polysaccharide Biosynthesis Protein SpsA, Chain A"/>
    <property type="match status" value="1"/>
</dbReference>
<dbReference type="CDD" id="cd00899">
    <property type="entry name" value="b4GalT"/>
    <property type="match status" value="1"/>
</dbReference>